<reference evidence="5" key="3">
    <citation type="submission" date="2025-09" db="UniProtKB">
        <authorList>
            <consortium name="Ensembl"/>
        </authorList>
    </citation>
    <scope>IDENTIFICATION</scope>
</reference>
<proteinExistence type="predicted"/>
<name>A0A3P8QTD0_ASTCA</name>
<keyword evidence="6" id="KW-1185">Reference proteome</keyword>
<feature type="domain" description="Immunoglobulin" evidence="4">
    <location>
        <begin position="20"/>
        <end position="113"/>
    </location>
</feature>
<keyword evidence="2" id="KW-0812">Transmembrane</keyword>
<evidence type="ECO:0000313" key="6">
    <source>
        <dbReference type="Proteomes" id="UP000265100"/>
    </source>
</evidence>
<dbReference type="InterPro" id="IPR050671">
    <property type="entry name" value="CD300_family_receptors"/>
</dbReference>
<dbReference type="GeneTree" id="ENSGT00940000175309"/>
<evidence type="ECO:0000256" key="1">
    <source>
        <dbReference type="ARBA" id="ARBA00004370"/>
    </source>
</evidence>
<dbReference type="Gene3D" id="2.60.40.10">
    <property type="entry name" value="Immunoglobulins"/>
    <property type="match status" value="1"/>
</dbReference>
<dbReference type="Proteomes" id="UP000265100">
    <property type="component" value="Chromosome 6"/>
</dbReference>
<dbReference type="SMART" id="SM00409">
    <property type="entry name" value="IG"/>
    <property type="match status" value="1"/>
</dbReference>
<dbReference type="Pfam" id="PF07686">
    <property type="entry name" value="V-set"/>
    <property type="match status" value="1"/>
</dbReference>
<dbReference type="Ensembl" id="ENSACLT00000032934.2">
    <property type="protein sequence ID" value="ENSACLP00000032172.2"/>
    <property type="gene ID" value="ENSACLG00000021813.2"/>
</dbReference>
<evidence type="ECO:0000256" key="3">
    <source>
        <dbReference type="ARBA" id="ARBA00023136"/>
    </source>
</evidence>
<organism evidence="5 6">
    <name type="scientific">Astatotilapia calliptera</name>
    <name type="common">Eastern happy</name>
    <name type="synonym">Chromis callipterus</name>
    <dbReference type="NCBI Taxonomy" id="8154"/>
    <lineage>
        <taxon>Eukaryota</taxon>
        <taxon>Metazoa</taxon>
        <taxon>Chordata</taxon>
        <taxon>Craniata</taxon>
        <taxon>Vertebrata</taxon>
        <taxon>Euteleostomi</taxon>
        <taxon>Actinopterygii</taxon>
        <taxon>Neopterygii</taxon>
        <taxon>Teleostei</taxon>
        <taxon>Neoteleostei</taxon>
        <taxon>Acanthomorphata</taxon>
        <taxon>Ovalentaria</taxon>
        <taxon>Cichlomorphae</taxon>
        <taxon>Cichliformes</taxon>
        <taxon>Cichlidae</taxon>
        <taxon>African cichlids</taxon>
        <taxon>Pseudocrenilabrinae</taxon>
        <taxon>Haplochromini</taxon>
        <taxon>Astatotilapia</taxon>
    </lineage>
</organism>
<accession>A0A3P8QTD0</accession>
<dbReference type="PANTHER" id="PTHR11860:SF118">
    <property type="entry name" value="CMRF35-LIKE MOLECULE 3-RELATED"/>
    <property type="match status" value="1"/>
</dbReference>
<dbReference type="InterPro" id="IPR036179">
    <property type="entry name" value="Ig-like_dom_sf"/>
</dbReference>
<dbReference type="InterPro" id="IPR013783">
    <property type="entry name" value="Ig-like_fold"/>
</dbReference>
<dbReference type="PANTHER" id="PTHR11860">
    <property type="entry name" value="POLYMERIC-IMMUNOGLOBULIN RECEPTOR"/>
    <property type="match status" value="1"/>
</dbReference>
<evidence type="ECO:0000256" key="2">
    <source>
        <dbReference type="ARBA" id="ARBA00022692"/>
    </source>
</evidence>
<dbReference type="InterPro" id="IPR003599">
    <property type="entry name" value="Ig_sub"/>
</dbReference>
<dbReference type="AlphaFoldDB" id="A0A3P8QTD0"/>
<reference evidence="5" key="1">
    <citation type="submission" date="2018-05" db="EMBL/GenBank/DDBJ databases">
        <authorList>
            <person name="Datahose"/>
        </authorList>
    </citation>
    <scope>NUCLEOTIDE SEQUENCE</scope>
</reference>
<evidence type="ECO:0000313" key="5">
    <source>
        <dbReference type="Ensembl" id="ENSACLP00000032172.2"/>
    </source>
</evidence>
<dbReference type="GO" id="GO:0004888">
    <property type="term" value="F:transmembrane signaling receptor activity"/>
    <property type="evidence" value="ECO:0007669"/>
    <property type="project" value="TreeGrafter"/>
</dbReference>
<sequence length="161" mass="18381">PLCIEYLLFFNLTEWCCLNSIKINGTVGHPLTLRCPYPAQNWDYKKLFCKGDHRNNCTNVTSQRRFTLQDDAYSNSFLVRITELEAADAGTYWCGSDSQWRVGNYTKIQLSVAYQILNLSVHRLLSTISACSRPLPQGSWVSWRIVVINPATACSSHRQKT</sequence>
<keyword evidence="3" id="KW-0472">Membrane</keyword>
<dbReference type="InterPro" id="IPR013106">
    <property type="entry name" value="Ig_V-set"/>
</dbReference>
<dbReference type="GO" id="GO:0005886">
    <property type="term" value="C:plasma membrane"/>
    <property type="evidence" value="ECO:0007669"/>
    <property type="project" value="TreeGrafter"/>
</dbReference>
<dbReference type="STRING" id="8154.ENSACLP00000032172"/>
<dbReference type="SUPFAM" id="SSF48726">
    <property type="entry name" value="Immunoglobulin"/>
    <property type="match status" value="1"/>
</dbReference>
<protein>
    <recommendedName>
        <fullName evidence="4">Immunoglobulin domain-containing protein</fullName>
    </recommendedName>
</protein>
<evidence type="ECO:0000259" key="4">
    <source>
        <dbReference type="SMART" id="SM00409"/>
    </source>
</evidence>
<reference evidence="5" key="2">
    <citation type="submission" date="2025-08" db="UniProtKB">
        <authorList>
            <consortium name="Ensembl"/>
        </authorList>
    </citation>
    <scope>IDENTIFICATION</scope>
</reference>
<dbReference type="Bgee" id="ENSACLG00000021813">
    <property type="expression patterns" value="Expressed in liver"/>
</dbReference>
<comment type="subcellular location">
    <subcellularLocation>
        <location evidence="1">Membrane</location>
    </subcellularLocation>
</comment>